<evidence type="ECO:0000256" key="1">
    <source>
        <dbReference type="SAM" id="Phobius"/>
    </source>
</evidence>
<keyword evidence="1" id="KW-0812">Transmembrane</keyword>
<dbReference type="Proteomes" id="UP000030643">
    <property type="component" value="Unassembled WGS sequence"/>
</dbReference>
<name>A0A069CVF8_WEIOS</name>
<protein>
    <submittedName>
        <fullName evidence="2">Uncharacterized protein</fullName>
    </submittedName>
</protein>
<reference evidence="3" key="1">
    <citation type="journal article" date="2014" name="Genome Announc.">
        <title>Draft genome sequence of Weissella oryzae SG25T, isolated from fermented rice grains.</title>
        <authorList>
            <person name="Tanizawa Y."/>
            <person name="Fujisawa T."/>
            <person name="Mochizuki T."/>
            <person name="Kaminuma E."/>
            <person name="Suzuki Y."/>
            <person name="Nakamura Y."/>
            <person name="Tohno M."/>
        </authorList>
    </citation>
    <scope>NUCLEOTIDE SEQUENCE [LARGE SCALE GENOMIC DNA]</scope>
    <source>
        <strain evidence="3">DSM 25784 / JCM 18191 / LMG 30913 / SG25</strain>
    </source>
</reference>
<evidence type="ECO:0000313" key="3">
    <source>
        <dbReference type="Proteomes" id="UP000030643"/>
    </source>
</evidence>
<proteinExistence type="predicted"/>
<keyword evidence="1" id="KW-0472">Membrane</keyword>
<accession>A0A069CVF8</accession>
<keyword evidence="1" id="KW-1133">Transmembrane helix</keyword>
<gene>
    <name evidence="2" type="ORF">WOSG25_090540</name>
</gene>
<dbReference type="AlphaFoldDB" id="A0A069CVF8"/>
<dbReference type="RefSeq" id="WP_202815367.1">
    <property type="nucleotide sequence ID" value="NZ_DF820492.1"/>
</dbReference>
<sequence length="47" mass="5099">MAYLLIAGSSATVYVFIILAIRLFGKEEIAQLSVIDLVFVLLISNAV</sequence>
<organism evidence="2 3">
    <name type="scientific">Weissella oryzae (strain DSM 25784 / JCM 18191 / LMG 30913 / SG25)</name>
    <dbReference type="NCBI Taxonomy" id="1329250"/>
    <lineage>
        <taxon>Bacteria</taxon>
        <taxon>Bacillati</taxon>
        <taxon>Bacillota</taxon>
        <taxon>Bacilli</taxon>
        <taxon>Lactobacillales</taxon>
        <taxon>Lactobacillaceae</taxon>
        <taxon>Weissella</taxon>
    </lineage>
</organism>
<dbReference type="EMBL" id="DF820492">
    <property type="protein sequence ID" value="GAK31357.1"/>
    <property type="molecule type" value="Genomic_DNA"/>
</dbReference>
<feature type="transmembrane region" description="Helical" evidence="1">
    <location>
        <begin position="6"/>
        <end position="25"/>
    </location>
</feature>
<keyword evidence="3" id="KW-1185">Reference proteome</keyword>
<dbReference type="eggNOG" id="COG2323">
    <property type="taxonomic scope" value="Bacteria"/>
</dbReference>
<evidence type="ECO:0000313" key="2">
    <source>
        <dbReference type="EMBL" id="GAK31357.1"/>
    </source>
</evidence>
<dbReference type="STRING" id="1329250.WOSG25_090540"/>